<keyword evidence="3" id="KW-1185">Reference proteome</keyword>
<keyword evidence="1" id="KW-0812">Transmembrane</keyword>
<dbReference type="Gene3D" id="3.20.20.370">
    <property type="entry name" value="Glycoside hydrolase/deacetylase"/>
    <property type="match status" value="1"/>
</dbReference>
<dbReference type="Pfam" id="PF09960">
    <property type="entry name" value="DUF2194"/>
    <property type="match status" value="2"/>
</dbReference>
<dbReference type="GO" id="GO:0005975">
    <property type="term" value="P:carbohydrate metabolic process"/>
    <property type="evidence" value="ECO:0007669"/>
    <property type="project" value="InterPro"/>
</dbReference>
<proteinExistence type="predicted"/>
<organism evidence="2 3">
    <name type="scientific">Brevibacillus invocatus</name>
    <dbReference type="NCBI Taxonomy" id="173959"/>
    <lineage>
        <taxon>Bacteria</taxon>
        <taxon>Bacillati</taxon>
        <taxon>Bacillota</taxon>
        <taxon>Bacilli</taxon>
        <taxon>Bacillales</taxon>
        <taxon>Paenibacillaceae</taxon>
        <taxon>Brevibacillus</taxon>
    </lineage>
</organism>
<accession>A0A3M8CKY9</accession>
<dbReference type="EMBL" id="RHHR01000009">
    <property type="protein sequence ID" value="RNB75957.1"/>
    <property type="molecule type" value="Genomic_DNA"/>
</dbReference>
<comment type="caution">
    <text evidence="2">The sequence shown here is derived from an EMBL/GenBank/DDBJ whole genome shotgun (WGS) entry which is preliminary data.</text>
</comment>
<evidence type="ECO:0000313" key="3">
    <source>
        <dbReference type="Proteomes" id="UP000282028"/>
    </source>
</evidence>
<dbReference type="Proteomes" id="UP000282028">
    <property type="component" value="Unassembled WGS sequence"/>
</dbReference>
<dbReference type="RefSeq" id="WP_122908114.1">
    <property type="nucleotide sequence ID" value="NZ_CBCSBE010000004.1"/>
</dbReference>
<gene>
    <name evidence="2" type="ORF">EDM52_05990</name>
</gene>
<keyword evidence="1" id="KW-0472">Membrane</keyword>
<protein>
    <submittedName>
        <fullName evidence="2">DUF2194 domain-containing protein</fullName>
    </submittedName>
</protein>
<dbReference type="AlphaFoldDB" id="A0A3M8CKY9"/>
<dbReference type="OrthoDB" id="9761886at2"/>
<sequence>MRKEVQFKRNVYIILISITALAIIIQIARSQLVLQFKHTDQLLAEREALVAQVTATSQKPDISLTDELFCLGYLKNDQLSEALKDNVARTLSYMKRQTEEVDLNTKIFNYEMCAAVLLATNELNALEDHAEGLEEFVYDGGSAFLMHTPAIGDRFYQIYRKLGIVEFEYPQLTKGIHLTSNVLLGEEGLKLGEDFIYNNSNPVELDSEAILLAESLEGIPLLWKREYGKGQFMVFNGDQLRLKNSRGMIAGAVSMMQPDFMYPIFNSKIFYIDDFPAPIVKGINPSIHREYGVDVPTFFREIWWPDMLKAANRYNVKYTAAVIQTYNDEVEAPFSKPVDEEWHQLISFGREVIKSGGEVGIHGYNHQSLQTNKQIADYLGYKVWESQEDMEVSIKEVNRYVKTAFPNYKVMSYVPPSNVLGREDGRKAVKNAWPELTVIASLYDTDDDNRAYVQEYELSEDGVIEMPRVTSGYFETPYYRWLEANTITSIGVFSHFLHPDDLLDAHRGREQSWEKLYDDFSNYLERLNKTHPWMRDITSTEAGLDMVMALYTHVHVTKNADHIRGQVENYRDPLYYVLRTERKIAKQENCTVQKIGENTYLVTVFGSTFSIGLGG</sequence>
<feature type="transmembrane region" description="Helical" evidence="1">
    <location>
        <begin position="12"/>
        <end position="28"/>
    </location>
</feature>
<reference evidence="2 3" key="1">
    <citation type="submission" date="2018-10" db="EMBL/GenBank/DDBJ databases">
        <title>Phylogenomics of Brevibacillus.</title>
        <authorList>
            <person name="Dunlap C."/>
        </authorList>
    </citation>
    <scope>NUCLEOTIDE SEQUENCE [LARGE SCALE GENOMIC DNA]</scope>
    <source>
        <strain evidence="2 3">JCM 12215</strain>
    </source>
</reference>
<evidence type="ECO:0000313" key="2">
    <source>
        <dbReference type="EMBL" id="RNB75957.1"/>
    </source>
</evidence>
<dbReference type="CDD" id="cd10924">
    <property type="entry name" value="CE4_COG4878"/>
    <property type="match status" value="1"/>
</dbReference>
<evidence type="ECO:0000256" key="1">
    <source>
        <dbReference type="SAM" id="Phobius"/>
    </source>
</evidence>
<dbReference type="InterPro" id="IPR011330">
    <property type="entry name" value="Glyco_hydro/deAcase_b/a-brl"/>
</dbReference>
<name>A0A3M8CKY9_9BACL</name>
<dbReference type="InterPro" id="IPR018695">
    <property type="entry name" value="DUF2194"/>
</dbReference>
<keyword evidence="1" id="KW-1133">Transmembrane helix</keyword>
<dbReference type="SUPFAM" id="SSF88713">
    <property type="entry name" value="Glycoside hydrolase/deacetylase"/>
    <property type="match status" value="1"/>
</dbReference>